<dbReference type="InterPro" id="IPR008854">
    <property type="entry name" value="TPMT"/>
</dbReference>
<evidence type="ECO:0000256" key="6">
    <source>
        <dbReference type="ARBA" id="ARBA00022603"/>
    </source>
</evidence>
<protein>
    <recommendedName>
        <fullName evidence="4 9">Thiopurine S-methyltransferase</fullName>
        <ecNumber evidence="4 9">2.1.1.67</ecNumber>
    </recommendedName>
    <alternativeName>
        <fullName evidence="9">Thiopurine methyltransferase</fullName>
    </alternativeName>
</protein>
<evidence type="ECO:0000256" key="5">
    <source>
        <dbReference type="ARBA" id="ARBA00022490"/>
    </source>
</evidence>
<accession>A0A495W8V7</accession>
<evidence type="ECO:0000256" key="7">
    <source>
        <dbReference type="ARBA" id="ARBA00022679"/>
    </source>
</evidence>
<keyword evidence="11" id="KW-1185">Reference proteome</keyword>
<comment type="catalytic activity">
    <reaction evidence="1 9">
        <text>S-adenosyl-L-methionine + a thiopurine = S-adenosyl-L-homocysteine + a thiopurine S-methylether.</text>
        <dbReference type="EC" id="2.1.1.67"/>
    </reaction>
</comment>
<dbReference type="Gene3D" id="3.40.50.150">
    <property type="entry name" value="Vaccinia Virus protein VP39"/>
    <property type="match status" value="1"/>
</dbReference>
<gene>
    <name evidence="9" type="primary">tpm</name>
    <name evidence="10" type="ORF">DFR40_2075</name>
</gene>
<evidence type="ECO:0000256" key="3">
    <source>
        <dbReference type="ARBA" id="ARBA00008145"/>
    </source>
</evidence>
<evidence type="ECO:0000313" key="10">
    <source>
        <dbReference type="EMBL" id="RKT58132.1"/>
    </source>
</evidence>
<dbReference type="Pfam" id="PF05724">
    <property type="entry name" value="TPMT"/>
    <property type="match status" value="1"/>
</dbReference>
<dbReference type="GO" id="GO:0005737">
    <property type="term" value="C:cytoplasm"/>
    <property type="evidence" value="ECO:0007669"/>
    <property type="project" value="UniProtKB-SubCell"/>
</dbReference>
<evidence type="ECO:0000313" key="11">
    <source>
        <dbReference type="Proteomes" id="UP000270626"/>
    </source>
</evidence>
<dbReference type="GO" id="GO:0008119">
    <property type="term" value="F:thiopurine S-methyltransferase activity"/>
    <property type="evidence" value="ECO:0007669"/>
    <property type="project" value="UniProtKB-UniRule"/>
</dbReference>
<organism evidence="10 11">
    <name type="scientific">Azonexus fungiphilus</name>
    <dbReference type="NCBI Taxonomy" id="146940"/>
    <lineage>
        <taxon>Bacteria</taxon>
        <taxon>Pseudomonadati</taxon>
        <taxon>Pseudomonadota</taxon>
        <taxon>Betaproteobacteria</taxon>
        <taxon>Rhodocyclales</taxon>
        <taxon>Azonexaceae</taxon>
        <taxon>Azonexus</taxon>
    </lineage>
</organism>
<dbReference type="NCBIfam" id="NF009732">
    <property type="entry name" value="PRK13255.1"/>
    <property type="match status" value="1"/>
</dbReference>
<feature type="binding site" evidence="9">
    <location>
        <position position="126"/>
    </location>
    <ligand>
        <name>S-adenosyl-L-methionine</name>
        <dbReference type="ChEBI" id="CHEBI:59789"/>
    </ligand>
</feature>
<sequence>MAHPDHALWKAGWRANRIPFHLTHVHPLLERFWPQLGLPATAPVFVPLCGKSLDIAWLHEQGHPVSGIELSEVAVKALFEAAGRAPQRRAAGELTCWTQAGLDIYCGDFFALTAEDLRGIRAVYDRAALTALPENLRADYVAHLHAILPADCQILLLTVEDLDADEAAADNMQQSAEIAALYALYFSLELLHAELHETDGERSIDKAYRLQRSHHPTTPWSA</sequence>
<dbReference type="InterPro" id="IPR025835">
    <property type="entry name" value="Thiopurine_S-MeTrfase"/>
</dbReference>
<feature type="binding site" evidence="9">
    <location>
        <position position="69"/>
    </location>
    <ligand>
        <name>S-adenosyl-L-methionine</name>
        <dbReference type="ChEBI" id="CHEBI:59789"/>
    </ligand>
</feature>
<evidence type="ECO:0000256" key="9">
    <source>
        <dbReference type="HAMAP-Rule" id="MF_00812"/>
    </source>
</evidence>
<feature type="binding site" evidence="9">
    <location>
        <position position="13"/>
    </location>
    <ligand>
        <name>S-adenosyl-L-methionine</name>
        <dbReference type="ChEBI" id="CHEBI:59789"/>
    </ligand>
</feature>
<dbReference type="HAMAP" id="MF_00812">
    <property type="entry name" value="Thiopur_methtran"/>
    <property type="match status" value="1"/>
</dbReference>
<keyword evidence="6 9" id="KW-0489">Methyltransferase</keyword>
<dbReference type="PANTHER" id="PTHR10259">
    <property type="entry name" value="THIOPURINE S-METHYLTRANSFERASE"/>
    <property type="match status" value="1"/>
</dbReference>
<comment type="similarity">
    <text evidence="3 9">Belongs to the class I-like SAM-binding methyltransferase superfamily. TPMT family.</text>
</comment>
<keyword evidence="7 9" id="KW-0808">Transferase</keyword>
<dbReference type="RefSeq" id="WP_121458396.1">
    <property type="nucleotide sequence ID" value="NZ_RBXP01000015.1"/>
</dbReference>
<evidence type="ECO:0000256" key="8">
    <source>
        <dbReference type="ARBA" id="ARBA00022691"/>
    </source>
</evidence>
<keyword evidence="5 9" id="KW-0963">Cytoplasm</keyword>
<dbReference type="EMBL" id="RBXP01000015">
    <property type="protein sequence ID" value="RKT58132.1"/>
    <property type="molecule type" value="Genomic_DNA"/>
</dbReference>
<proteinExistence type="inferred from homology"/>
<comment type="caution">
    <text evidence="10">The sequence shown here is derived from an EMBL/GenBank/DDBJ whole genome shotgun (WGS) entry which is preliminary data.</text>
</comment>
<dbReference type="AlphaFoldDB" id="A0A495W8V7"/>
<reference evidence="10 11" key="1">
    <citation type="submission" date="2018-10" db="EMBL/GenBank/DDBJ databases">
        <title>Genomic Encyclopedia of Type Strains, Phase IV (KMG-IV): sequencing the most valuable type-strain genomes for metagenomic binning, comparative biology and taxonomic classification.</title>
        <authorList>
            <person name="Goeker M."/>
        </authorList>
    </citation>
    <scope>NUCLEOTIDE SEQUENCE [LARGE SCALE GENOMIC DNA]</scope>
    <source>
        <strain evidence="10 11">DSM 23841</strain>
    </source>
</reference>
<evidence type="ECO:0000256" key="2">
    <source>
        <dbReference type="ARBA" id="ARBA00004496"/>
    </source>
</evidence>
<feature type="binding site" evidence="9">
    <location>
        <position position="48"/>
    </location>
    <ligand>
        <name>S-adenosyl-L-methionine</name>
        <dbReference type="ChEBI" id="CHEBI:59789"/>
    </ligand>
</feature>
<dbReference type="SUPFAM" id="SSF53335">
    <property type="entry name" value="S-adenosyl-L-methionine-dependent methyltransferases"/>
    <property type="match status" value="1"/>
</dbReference>
<dbReference type="EC" id="2.1.1.67" evidence="4 9"/>
<dbReference type="PROSITE" id="PS51585">
    <property type="entry name" value="SAM_MT_TPMT"/>
    <property type="match status" value="1"/>
</dbReference>
<dbReference type="GO" id="GO:0032259">
    <property type="term" value="P:methylation"/>
    <property type="evidence" value="ECO:0007669"/>
    <property type="project" value="UniProtKB-KW"/>
</dbReference>
<comment type="subcellular location">
    <subcellularLocation>
        <location evidence="2 9">Cytoplasm</location>
    </subcellularLocation>
</comment>
<dbReference type="Proteomes" id="UP000270626">
    <property type="component" value="Unassembled WGS sequence"/>
</dbReference>
<dbReference type="InterPro" id="IPR029063">
    <property type="entry name" value="SAM-dependent_MTases_sf"/>
</dbReference>
<dbReference type="PANTHER" id="PTHR10259:SF11">
    <property type="entry name" value="THIOPURINE S-METHYLTRANSFERASE"/>
    <property type="match status" value="1"/>
</dbReference>
<dbReference type="PIRSF" id="PIRSF023956">
    <property type="entry name" value="Thiopurine_S-methyltransferase"/>
    <property type="match status" value="1"/>
</dbReference>
<dbReference type="OrthoDB" id="9778208at2"/>
<keyword evidence="8 9" id="KW-0949">S-adenosyl-L-methionine</keyword>
<evidence type="ECO:0000256" key="1">
    <source>
        <dbReference type="ARBA" id="ARBA00000903"/>
    </source>
</evidence>
<name>A0A495W8V7_9RHOO</name>
<evidence type="ECO:0000256" key="4">
    <source>
        <dbReference type="ARBA" id="ARBA00011905"/>
    </source>
</evidence>